<dbReference type="Proteomes" id="UP001501295">
    <property type="component" value="Unassembled WGS sequence"/>
</dbReference>
<dbReference type="EMBL" id="BAABLM010000001">
    <property type="protein sequence ID" value="GAA4667155.1"/>
    <property type="molecule type" value="Genomic_DNA"/>
</dbReference>
<evidence type="ECO:0000313" key="1">
    <source>
        <dbReference type="EMBL" id="GAA4667155.1"/>
    </source>
</evidence>
<evidence type="ECO:0008006" key="3">
    <source>
        <dbReference type="Google" id="ProtNLM"/>
    </source>
</evidence>
<keyword evidence="2" id="KW-1185">Reference proteome</keyword>
<accession>A0ABP8VMQ0</accession>
<proteinExistence type="predicted"/>
<name>A0ABP8VMQ0_9MICO</name>
<organism evidence="1 2">
    <name type="scientific">Frondihabitans cladoniiphilus</name>
    <dbReference type="NCBI Taxonomy" id="715785"/>
    <lineage>
        <taxon>Bacteria</taxon>
        <taxon>Bacillati</taxon>
        <taxon>Actinomycetota</taxon>
        <taxon>Actinomycetes</taxon>
        <taxon>Micrococcales</taxon>
        <taxon>Microbacteriaceae</taxon>
        <taxon>Frondihabitans</taxon>
    </lineage>
</organism>
<gene>
    <name evidence="1" type="ORF">GCM10025780_06550</name>
</gene>
<sequence length="170" mass="17730">MNAAASAAPLRLTVLEDFEHVDDTLDDSAWYDRYTIKVGTYDVVARGDEAVIEVDATLVEEYRTTRLMSRNKAEARSVYEETTFAFRASSSDALGGPLLLSGAYAWVAPAGARTPTAAAIASVVAEQRAATTARRAVGAATGSVGPEYADALAAEAAERAAAVARAQAAA</sequence>
<dbReference type="RefSeq" id="WP_345373152.1">
    <property type="nucleotide sequence ID" value="NZ_BAABLM010000001.1"/>
</dbReference>
<protein>
    <recommendedName>
        <fullName evidence="3">Polyketide cyclase/dehydrase/lipid transport protein</fullName>
    </recommendedName>
</protein>
<reference evidence="2" key="1">
    <citation type="journal article" date="2019" name="Int. J. Syst. Evol. Microbiol.">
        <title>The Global Catalogue of Microorganisms (GCM) 10K type strain sequencing project: providing services to taxonomists for standard genome sequencing and annotation.</title>
        <authorList>
            <consortium name="The Broad Institute Genomics Platform"/>
            <consortium name="The Broad Institute Genome Sequencing Center for Infectious Disease"/>
            <person name="Wu L."/>
            <person name="Ma J."/>
        </authorList>
    </citation>
    <scope>NUCLEOTIDE SEQUENCE [LARGE SCALE GENOMIC DNA]</scope>
    <source>
        <strain evidence="2">JCM 18956</strain>
    </source>
</reference>
<evidence type="ECO:0000313" key="2">
    <source>
        <dbReference type="Proteomes" id="UP001501295"/>
    </source>
</evidence>
<comment type="caution">
    <text evidence="1">The sequence shown here is derived from an EMBL/GenBank/DDBJ whole genome shotgun (WGS) entry which is preliminary data.</text>
</comment>